<dbReference type="OrthoDB" id="19606at2759"/>
<dbReference type="PANTHER" id="PTHR10536">
    <property type="entry name" value="DNA PRIMASE SMALL SUBUNIT"/>
    <property type="match status" value="1"/>
</dbReference>
<sequence length="286" mass="33098">MDSDQLKAYYRKLLPLDVIFKCLGINECREVSFGTLSGSYIRFLSFGSVDEFRKKLMSIVPERIDIGAVYKGRPAKHNCPRVASKELVFDIDLTDYPRSCCNEKAVCEQCFALVKAAIKILDYSLHHEFGFHKIGFVFSGRRGVHCWVFDEAAQMLSDAERGEIVKYYDSVISNKEYPEQYVKILRECIMHTESKELDEACMDDAEMFEKMYLRIDRDVTQRRRHLIKMPFSVHPSTLVISVPIDARNVDAIKLDEFPKLKDVLESPEVLDPYIAIAQSWIERNDI</sequence>
<dbReference type="GO" id="GO:0005658">
    <property type="term" value="C:alpha DNA polymerase:primase complex"/>
    <property type="evidence" value="ECO:0007669"/>
    <property type="project" value="UniProtKB-ARBA"/>
</dbReference>
<evidence type="ECO:0000256" key="3">
    <source>
        <dbReference type="ARBA" id="ARBA00022478"/>
    </source>
</evidence>
<dbReference type="EMBL" id="JOKQ01000009">
    <property type="protein sequence ID" value="KHN69136.1"/>
    <property type="molecule type" value="Genomic_DNA"/>
</dbReference>
<dbReference type="GO" id="GO:0006269">
    <property type="term" value="P:DNA replication, synthesis of primer"/>
    <property type="evidence" value="ECO:0007669"/>
    <property type="project" value="UniProtKB-KW"/>
</dbReference>
<evidence type="ECO:0000256" key="1">
    <source>
        <dbReference type="ARBA" id="ARBA00009762"/>
    </source>
</evidence>
<evidence type="ECO:0000256" key="9">
    <source>
        <dbReference type="ARBA" id="ARBA00023163"/>
    </source>
</evidence>
<keyword evidence="7" id="KW-0235">DNA replication</keyword>
<keyword evidence="5" id="KW-0808">Transferase</keyword>
<evidence type="ECO:0000313" key="11">
    <source>
        <dbReference type="Proteomes" id="UP000031056"/>
    </source>
</evidence>
<proteinExistence type="inferred from homology"/>
<dbReference type="STRING" id="1354746.A0A0B2UDJ4"/>
<evidence type="ECO:0000256" key="8">
    <source>
        <dbReference type="ARBA" id="ARBA00022723"/>
    </source>
</evidence>
<dbReference type="AlphaFoldDB" id="A0A0B2UDJ4"/>
<evidence type="ECO:0000256" key="4">
    <source>
        <dbReference type="ARBA" id="ARBA00022515"/>
    </source>
</evidence>
<dbReference type="InParanoid" id="A0A0B2UDJ4"/>
<keyword evidence="11" id="KW-1185">Reference proteome</keyword>
<dbReference type="Pfam" id="PF01896">
    <property type="entry name" value="DNA_primase_S"/>
    <property type="match status" value="1"/>
</dbReference>
<accession>A0A0B2UDJ4</accession>
<dbReference type="GO" id="GO:0003899">
    <property type="term" value="F:DNA-directed RNA polymerase activity"/>
    <property type="evidence" value="ECO:0007669"/>
    <property type="project" value="InterPro"/>
</dbReference>
<keyword evidence="8" id="KW-0479">Metal-binding</keyword>
<comment type="caution">
    <text evidence="10">The sequence shown here is derived from an EMBL/GenBank/DDBJ whole genome shotgun (WGS) entry which is preliminary data.</text>
</comment>
<dbReference type="SUPFAM" id="SSF56747">
    <property type="entry name" value="Prim-pol domain"/>
    <property type="match status" value="1"/>
</dbReference>
<evidence type="ECO:0000256" key="5">
    <source>
        <dbReference type="ARBA" id="ARBA00022679"/>
    </source>
</evidence>
<dbReference type="InterPro" id="IPR002755">
    <property type="entry name" value="DNA_primase_S"/>
</dbReference>
<organism evidence="10 11">
    <name type="scientific">Ordospora colligata OC4</name>
    <dbReference type="NCBI Taxonomy" id="1354746"/>
    <lineage>
        <taxon>Eukaryota</taxon>
        <taxon>Fungi</taxon>
        <taxon>Fungi incertae sedis</taxon>
        <taxon>Microsporidia</taxon>
        <taxon>Ordosporidae</taxon>
        <taxon>Ordospora</taxon>
    </lineage>
</organism>
<dbReference type="Proteomes" id="UP000031056">
    <property type="component" value="Unassembled WGS sequence"/>
</dbReference>
<reference evidence="10 11" key="1">
    <citation type="journal article" date="2014" name="MBio">
        <title>The Ordospora colligata genome; evolution of extreme reduction in microsporidia and host-to-parasite horizontal gene transfer.</title>
        <authorList>
            <person name="Pombert J.-F."/>
            <person name="Haag K.L."/>
            <person name="Beidas S."/>
            <person name="Ebert D."/>
            <person name="Keeling P.J."/>
        </authorList>
    </citation>
    <scope>NUCLEOTIDE SEQUENCE [LARGE SCALE GENOMIC DNA]</scope>
    <source>
        <strain evidence="10 11">OC4</strain>
    </source>
</reference>
<evidence type="ECO:0000256" key="2">
    <source>
        <dbReference type="ARBA" id="ARBA00021278"/>
    </source>
</evidence>
<keyword evidence="4" id="KW-0639">Primosome</keyword>
<evidence type="ECO:0000313" key="10">
    <source>
        <dbReference type="EMBL" id="KHN69136.1"/>
    </source>
</evidence>
<dbReference type="GO" id="GO:0046872">
    <property type="term" value="F:metal ion binding"/>
    <property type="evidence" value="ECO:0007669"/>
    <property type="project" value="UniProtKB-KW"/>
</dbReference>
<dbReference type="CDD" id="cd04860">
    <property type="entry name" value="AE_Prim_S"/>
    <property type="match status" value="1"/>
</dbReference>
<dbReference type="InterPro" id="IPR014052">
    <property type="entry name" value="DNA_primase_ssu_euk/arc"/>
</dbReference>
<dbReference type="VEuPathDB" id="MicrosporidiaDB:M896_090610"/>
<keyword evidence="9" id="KW-0804">Transcription</keyword>
<gene>
    <name evidence="10" type="ORF">M896_090610</name>
</gene>
<protein>
    <recommendedName>
        <fullName evidence="2">DNA primase small subunit</fullName>
    </recommendedName>
</protein>
<keyword evidence="3" id="KW-0240">DNA-directed RNA polymerase</keyword>
<evidence type="ECO:0000256" key="7">
    <source>
        <dbReference type="ARBA" id="ARBA00022705"/>
    </source>
</evidence>
<dbReference type="Gene3D" id="3.90.920.10">
    <property type="entry name" value="DNA primase, PRIM domain"/>
    <property type="match status" value="1"/>
</dbReference>
<dbReference type="GeneID" id="26262275"/>
<comment type="similarity">
    <text evidence="1">Belongs to the eukaryotic-type primase small subunit family.</text>
</comment>
<evidence type="ECO:0000256" key="6">
    <source>
        <dbReference type="ARBA" id="ARBA00022695"/>
    </source>
</evidence>
<dbReference type="RefSeq" id="XP_014563178.1">
    <property type="nucleotide sequence ID" value="XM_014707692.1"/>
</dbReference>
<name>A0A0B2UDJ4_9MICR</name>
<keyword evidence="6" id="KW-0548">Nucleotidyltransferase</keyword>
<dbReference type="HOGENOM" id="CLU_028288_3_2_1"/>
<dbReference type="FunCoup" id="A0A0B2UDJ4">
    <property type="interactions" value="43"/>
</dbReference>